<dbReference type="HOGENOM" id="CLU_017584_10_4_9"/>
<evidence type="ECO:0000256" key="2">
    <source>
        <dbReference type="ARBA" id="ARBA00023125"/>
    </source>
</evidence>
<dbReference type="STRING" id="862517.HMPREF9225_0227"/>
<gene>
    <name evidence="5" type="ORF">HMPREF9225_0227</name>
</gene>
<dbReference type="AlphaFoldDB" id="E0NJ88"/>
<organism evidence="5 6">
    <name type="scientific">Peptoniphilus duerdenii ATCC BAA-1640</name>
    <dbReference type="NCBI Taxonomy" id="862517"/>
    <lineage>
        <taxon>Bacteria</taxon>
        <taxon>Bacillati</taxon>
        <taxon>Bacillota</taxon>
        <taxon>Tissierellia</taxon>
        <taxon>Tissierellales</taxon>
        <taxon>Peptoniphilaceae</taxon>
        <taxon>Peptoniphilus</taxon>
    </lineage>
</organism>
<name>E0NJ88_9FIRM</name>
<keyword evidence="1" id="KW-0805">Transcription regulation</keyword>
<sequence length="128" mass="14321">MKILLLNGSSTPIYEQIKNAIKENIVQGLVSPDEQLPSVRQLSSDLNVSILTVKKAYDALEEEGFIVIRQGLGTFVAPMNPDILKDEKQKEIETHLIAACQIAKTISLSQDELIELIQYIYQGDSYNE</sequence>
<dbReference type="GO" id="GO:0003677">
    <property type="term" value="F:DNA binding"/>
    <property type="evidence" value="ECO:0007669"/>
    <property type="project" value="UniProtKB-KW"/>
</dbReference>
<dbReference type="InterPro" id="IPR036390">
    <property type="entry name" value="WH_DNA-bd_sf"/>
</dbReference>
<evidence type="ECO:0000313" key="6">
    <source>
        <dbReference type="Proteomes" id="UP000003280"/>
    </source>
</evidence>
<evidence type="ECO:0000256" key="1">
    <source>
        <dbReference type="ARBA" id="ARBA00023015"/>
    </source>
</evidence>
<proteinExistence type="predicted"/>
<evidence type="ECO:0000259" key="4">
    <source>
        <dbReference type="PROSITE" id="PS50949"/>
    </source>
</evidence>
<dbReference type="SMART" id="SM00345">
    <property type="entry name" value="HTH_GNTR"/>
    <property type="match status" value="1"/>
</dbReference>
<dbReference type="Gene3D" id="1.10.10.10">
    <property type="entry name" value="Winged helix-like DNA-binding domain superfamily/Winged helix DNA-binding domain"/>
    <property type="match status" value="1"/>
</dbReference>
<keyword evidence="2" id="KW-0238">DNA-binding</keyword>
<dbReference type="OrthoDB" id="9801546at2"/>
<dbReference type="PANTHER" id="PTHR38445:SF7">
    <property type="entry name" value="GNTR-FAMILY TRANSCRIPTIONAL REGULATOR"/>
    <property type="match status" value="1"/>
</dbReference>
<dbReference type="EMBL" id="AEEH01000014">
    <property type="protein sequence ID" value="EFM26207.1"/>
    <property type="molecule type" value="Genomic_DNA"/>
</dbReference>
<evidence type="ECO:0000313" key="5">
    <source>
        <dbReference type="EMBL" id="EFM26207.1"/>
    </source>
</evidence>
<evidence type="ECO:0000256" key="3">
    <source>
        <dbReference type="ARBA" id="ARBA00023163"/>
    </source>
</evidence>
<dbReference type="PANTHER" id="PTHR38445">
    <property type="entry name" value="HTH-TYPE TRANSCRIPTIONAL REPRESSOR YTRA"/>
    <property type="match status" value="1"/>
</dbReference>
<dbReference type="InterPro" id="IPR000524">
    <property type="entry name" value="Tscrpt_reg_HTH_GntR"/>
</dbReference>
<reference evidence="5 6" key="1">
    <citation type="submission" date="2010-07" db="EMBL/GenBank/DDBJ databases">
        <authorList>
            <person name="Muzny D."/>
            <person name="Qin X."/>
            <person name="Deng J."/>
            <person name="Jiang H."/>
            <person name="Liu Y."/>
            <person name="Qu J."/>
            <person name="Song X.-Z."/>
            <person name="Zhang L."/>
            <person name="Thornton R."/>
            <person name="Coyle M."/>
            <person name="Francisco L."/>
            <person name="Jackson L."/>
            <person name="Javaid M."/>
            <person name="Korchina V."/>
            <person name="Kovar C."/>
            <person name="Mata R."/>
            <person name="Mathew T."/>
            <person name="Ngo R."/>
            <person name="Nguyen L."/>
            <person name="Nguyen N."/>
            <person name="Okwuonu G."/>
            <person name="Ongeri F."/>
            <person name="Pham C."/>
            <person name="Simmons D."/>
            <person name="Wilczek-Boney K."/>
            <person name="Hale W."/>
            <person name="Jakkamsetti A."/>
            <person name="Pham P."/>
            <person name="Ruth R."/>
            <person name="San Lucas F."/>
            <person name="Warren J."/>
            <person name="Zhang J."/>
            <person name="Zhao Z."/>
            <person name="Zhou C."/>
            <person name="Zhu D."/>
            <person name="Lee S."/>
            <person name="Bess C."/>
            <person name="Blankenburg K."/>
            <person name="Forbes L."/>
            <person name="Fu Q."/>
            <person name="Gubbala S."/>
            <person name="Hirani K."/>
            <person name="Jayaseelan J.C."/>
            <person name="Lara F."/>
            <person name="Munidasa M."/>
            <person name="Palculict T."/>
            <person name="Patil S."/>
            <person name="Pu L.-L."/>
            <person name="Saada N."/>
            <person name="Tang L."/>
            <person name="Weissenberger G."/>
            <person name="Zhu Y."/>
            <person name="Hemphill L."/>
            <person name="Shang Y."/>
            <person name="Youmans B."/>
            <person name="Ayvaz T."/>
            <person name="Ross M."/>
            <person name="Santibanez J."/>
            <person name="Aqrawi P."/>
            <person name="Gross S."/>
            <person name="Joshi V."/>
            <person name="Fowler G."/>
            <person name="Nazareth L."/>
            <person name="Reid J."/>
            <person name="Worley K."/>
            <person name="Petrosino J."/>
            <person name="Highlander S."/>
            <person name="Gibbs R."/>
        </authorList>
    </citation>
    <scope>NUCLEOTIDE SEQUENCE [LARGE SCALE GENOMIC DNA]</scope>
    <source>
        <strain evidence="5 6">ATCC BAA-1640</strain>
    </source>
</reference>
<comment type="caution">
    <text evidence="5">The sequence shown here is derived from an EMBL/GenBank/DDBJ whole genome shotgun (WGS) entry which is preliminary data.</text>
</comment>
<protein>
    <submittedName>
        <fullName evidence="5">Transcriptional regulator, GntR family</fullName>
    </submittedName>
</protein>
<dbReference type="RefSeq" id="WP_008901063.1">
    <property type="nucleotide sequence ID" value="NZ_GL397071.1"/>
</dbReference>
<dbReference type="InterPro" id="IPR036388">
    <property type="entry name" value="WH-like_DNA-bd_sf"/>
</dbReference>
<keyword evidence="6" id="KW-1185">Reference proteome</keyword>
<feature type="domain" description="HTH gntR-type" evidence="4">
    <location>
        <begin position="11"/>
        <end position="79"/>
    </location>
</feature>
<dbReference type="GO" id="GO:0003700">
    <property type="term" value="F:DNA-binding transcription factor activity"/>
    <property type="evidence" value="ECO:0007669"/>
    <property type="project" value="InterPro"/>
</dbReference>
<dbReference type="Pfam" id="PF00392">
    <property type="entry name" value="GntR"/>
    <property type="match status" value="1"/>
</dbReference>
<dbReference type="SUPFAM" id="SSF46785">
    <property type="entry name" value="Winged helix' DNA-binding domain"/>
    <property type="match status" value="1"/>
</dbReference>
<dbReference type="CDD" id="cd07377">
    <property type="entry name" value="WHTH_GntR"/>
    <property type="match status" value="1"/>
</dbReference>
<dbReference type="Proteomes" id="UP000003280">
    <property type="component" value="Unassembled WGS sequence"/>
</dbReference>
<keyword evidence="3" id="KW-0804">Transcription</keyword>
<dbReference type="eggNOG" id="COG1725">
    <property type="taxonomic scope" value="Bacteria"/>
</dbReference>
<accession>E0NJ88</accession>
<dbReference type="PROSITE" id="PS50949">
    <property type="entry name" value="HTH_GNTR"/>
    <property type="match status" value="1"/>
</dbReference>